<dbReference type="GO" id="GO:0008270">
    <property type="term" value="F:zinc ion binding"/>
    <property type="evidence" value="ECO:0007669"/>
    <property type="project" value="UniProtKB-KW"/>
</dbReference>
<keyword evidence="3 6" id="KW-0863">Zinc-finger</keyword>
<evidence type="ECO:0000256" key="2">
    <source>
        <dbReference type="ARBA" id="ARBA00022723"/>
    </source>
</evidence>
<dbReference type="GO" id="GO:0045944">
    <property type="term" value="P:positive regulation of transcription by RNA polymerase II"/>
    <property type="evidence" value="ECO:0007669"/>
    <property type="project" value="TreeGrafter"/>
</dbReference>
<proteinExistence type="predicted"/>
<dbReference type="EMBL" id="KE647076">
    <property type="protein sequence ID" value="EQB61854.1"/>
    <property type="molecule type" value="Genomic_DNA"/>
</dbReference>
<dbReference type="GO" id="GO:0005634">
    <property type="term" value="C:nucleus"/>
    <property type="evidence" value="ECO:0007669"/>
    <property type="project" value="UniProtKB-SubCell"/>
</dbReference>
<dbReference type="GO" id="GO:0000981">
    <property type="term" value="F:DNA-binding transcription factor activity, RNA polymerase II-specific"/>
    <property type="evidence" value="ECO:0007669"/>
    <property type="project" value="TreeGrafter"/>
</dbReference>
<evidence type="ECO:0000259" key="7">
    <source>
        <dbReference type="PROSITE" id="PS50114"/>
    </source>
</evidence>
<evidence type="ECO:0000313" key="9">
    <source>
        <dbReference type="Proteomes" id="UP000053780"/>
    </source>
</evidence>
<accession>T0LC43</accession>
<dbReference type="InterPro" id="IPR039355">
    <property type="entry name" value="Transcription_factor_GATA"/>
</dbReference>
<evidence type="ECO:0000256" key="3">
    <source>
        <dbReference type="ARBA" id="ARBA00022771"/>
    </source>
</evidence>
<dbReference type="PANTHER" id="PTHR10071:SF281">
    <property type="entry name" value="BOX A-BINDING FACTOR-RELATED"/>
    <property type="match status" value="1"/>
</dbReference>
<evidence type="ECO:0000256" key="1">
    <source>
        <dbReference type="ARBA" id="ARBA00004123"/>
    </source>
</evidence>
<dbReference type="SMART" id="SM00401">
    <property type="entry name" value="ZnF_GATA"/>
    <property type="match status" value="1"/>
</dbReference>
<dbReference type="Proteomes" id="UP000053780">
    <property type="component" value="Unassembled WGS sequence"/>
</dbReference>
<feature type="domain" description="GATA-type" evidence="7">
    <location>
        <begin position="12"/>
        <end position="65"/>
    </location>
</feature>
<dbReference type="Pfam" id="PF00320">
    <property type="entry name" value="GATA"/>
    <property type="match status" value="1"/>
</dbReference>
<dbReference type="CDD" id="cd00202">
    <property type="entry name" value="ZnF_GATA"/>
    <property type="match status" value="1"/>
</dbReference>
<dbReference type="PANTHER" id="PTHR10071">
    <property type="entry name" value="TRANSCRIPTION FACTOR GATA FAMILY MEMBER"/>
    <property type="match status" value="1"/>
</dbReference>
<sequence length="226" mass="27183">MTHRMNKKLNSDNKQITCRNCSTTVTPLWRRGVDGKHLCNACGLYYKIHQKDRPHELKTDSIRSRIRTKQDVYEYSGYKKNLVYSYSGGESNNKYVKDSKYSNKYVKDNGYVNNNNKYIKDNNKYINNKYVNNKYETEYTNELQKYINECENEYDNKYELKLHTYKLYPPYYNNQDMHSYNEYYIPSTNEYSSEYDVDEMKEHIAIEVLVSFLKNVTKDSKIDENK</sequence>
<keyword evidence="2" id="KW-0479">Metal-binding</keyword>
<keyword evidence="5" id="KW-0539">Nucleus</keyword>
<dbReference type="HOGENOM" id="CLU_1225077_0_0_1"/>
<protein>
    <submittedName>
        <fullName evidence="8">Gata binding factor 1-like protein</fullName>
    </submittedName>
</protein>
<evidence type="ECO:0000256" key="5">
    <source>
        <dbReference type="ARBA" id="ARBA00023242"/>
    </source>
</evidence>
<evidence type="ECO:0000256" key="4">
    <source>
        <dbReference type="ARBA" id="ARBA00022833"/>
    </source>
</evidence>
<dbReference type="InterPro" id="IPR000679">
    <property type="entry name" value="Znf_GATA"/>
</dbReference>
<dbReference type="SUPFAM" id="SSF57716">
    <property type="entry name" value="Glucocorticoid receptor-like (DNA-binding domain)"/>
    <property type="match status" value="1"/>
</dbReference>
<keyword evidence="4" id="KW-0862">Zinc</keyword>
<dbReference type="AlphaFoldDB" id="T0LC43"/>
<reference evidence="8 9" key="1">
    <citation type="journal article" date="2013" name="BMC Genomics">
        <title>Genome sequencing and comparative genomics of honey bee microsporidia, Nosema apis reveal novel insights into host-parasite interactions.</title>
        <authorList>
            <person name="Chen Yp."/>
            <person name="Pettis J.S."/>
            <person name="Zhao Y."/>
            <person name="Liu X."/>
            <person name="Tallon L.J."/>
            <person name="Sadzewicz L.D."/>
            <person name="Li R."/>
            <person name="Zheng H."/>
            <person name="Huang S."/>
            <person name="Zhang X."/>
            <person name="Hamilton M.C."/>
            <person name="Pernal S.F."/>
            <person name="Melathopoulos A.P."/>
            <person name="Yan X."/>
            <person name="Evans J.D."/>
        </authorList>
    </citation>
    <scope>NUCLEOTIDE SEQUENCE [LARGE SCALE GENOMIC DNA]</scope>
    <source>
        <strain evidence="8 9">BRL 01</strain>
    </source>
</reference>
<comment type="subcellular location">
    <subcellularLocation>
        <location evidence="1">Nucleus</location>
    </subcellularLocation>
</comment>
<dbReference type="InterPro" id="IPR013088">
    <property type="entry name" value="Znf_NHR/GATA"/>
</dbReference>
<dbReference type="PROSITE" id="PS50114">
    <property type="entry name" value="GATA_ZN_FINGER_2"/>
    <property type="match status" value="1"/>
</dbReference>
<keyword evidence="9" id="KW-1185">Reference proteome</keyword>
<dbReference type="VEuPathDB" id="MicrosporidiaDB:NAPIS_ORF00574"/>
<dbReference type="PRINTS" id="PR00619">
    <property type="entry name" value="GATAZNFINGER"/>
</dbReference>
<dbReference type="Gene3D" id="3.30.50.10">
    <property type="entry name" value="Erythroid Transcription Factor GATA-1, subunit A"/>
    <property type="match status" value="1"/>
</dbReference>
<name>T0LC43_9MICR</name>
<gene>
    <name evidence="8" type="ORF">NAPIS_ORF00574</name>
</gene>
<dbReference type="GO" id="GO:0000978">
    <property type="term" value="F:RNA polymerase II cis-regulatory region sequence-specific DNA binding"/>
    <property type="evidence" value="ECO:0007669"/>
    <property type="project" value="TreeGrafter"/>
</dbReference>
<dbReference type="OrthoDB" id="515401at2759"/>
<organism evidence="8 9">
    <name type="scientific">Vairimorpha apis BRL 01</name>
    <dbReference type="NCBI Taxonomy" id="1037528"/>
    <lineage>
        <taxon>Eukaryota</taxon>
        <taxon>Fungi</taxon>
        <taxon>Fungi incertae sedis</taxon>
        <taxon>Microsporidia</taxon>
        <taxon>Nosematidae</taxon>
        <taxon>Vairimorpha</taxon>
    </lineage>
</organism>
<evidence type="ECO:0000256" key="6">
    <source>
        <dbReference type="PROSITE-ProRule" id="PRU00094"/>
    </source>
</evidence>
<dbReference type="GO" id="GO:0000122">
    <property type="term" value="P:negative regulation of transcription by RNA polymerase II"/>
    <property type="evidence" value="ECO:0007669"/>
    <property type="project" value="TreeGrafter"/>
</dbReference>
<evidence type="ECO:0000313" key="8">
    <source>
        <dbReference type="EMBL" id="EQB61854.1"/>
    </source>
</evidence>
<dbReference type="PROSITE" id="PS00344">
    <property type="entry name" value="GATA_ZN_FINGER_1"/>
    <property type="match status" value="1"/>
</dbReference>